<comment type="caution">
    <text evidence="4">The sequence shown here is derived from an EMBL/GenBank/DDBJ whole genome shotgun (WGS) entry which is preliminary data.</text>
</comment>
<dbReference type="GO" id="GO:0016020">
    <property type="term" value="C:membrane"/>
    <property type="evidence" value="ECO:0007669"/>
    <property type="project" value="UniProtKB-ARBA"/>
</dbReference>
<accession>A0AAE1QQ54</accession>
<dbReference type="SUPFAM" id="SSF109604">
    <property type="entry name" value="HD-domain/PDEase-like"/>
    <property type="match status" value="1"/>
</dbReference>
<dbReference type="InterPro" id="IPR036971">
    <property type="entry name" value="PDEase_catalytic_dom_sf"/>
</dbReference>
<dbReference type="AlphaFoldDB" id="A0AAE1QQ54"/>
<dbReference type="InterPro" id="IPR002073">
    <property type="entry name" value="PDEase_catalytic_dom"/>
</dbReference>
<feature type="domain" description="PX" evidence="2">
    <location>
        <begin position="21"/>
        <end position="168"/>
    </location>
</feature>
<name>A0AAE1QQ54_9SOLA</name>
<gene>
    <name evidence="4" type="ORF">RND71_043745</name>
</gene>
<dbReference type="PANTHER" id="PTHR45850">
    <property type="entry name" value="SORTING NEXIN FAMILY MEMBER"/>
    <property type="match status" value="1"/>
</dbReference>
<dbReference type="SUPFAM" id="SSF64268">
    <property type="entry name" value="PX domain"/>
    <property type="match status" value="1"/>
</dbReference>
<dbReference type="InterPro" id="IPR036871">
    <property type="entry name" value="PX_dom_sf"/>
</dbReference>
<sequence length="514" mass="60272">MNNGETEILPTTRPRSDTIDLNDNQALQVEISDALSERECVKFTVHTKTNMPEFEKPEYSVVRLHEEFLWLHDVISNNESYYGYIIPPPPPRPDFDASREKLQKLSDEEEVMTDEEFSKMKEELEAEYLATFKKTVAMHEIFLQRLAVHPIFRNDNNFRIFLQYENDLSNLLYRRARCLSNYEAANRNLDKARRINKEVQVAENSQQEACEKFESISKLAKQELIELKARKVSAFRKNFIDFVELQIKDAKDILLKPILRIRKLNLNDLYLNAFLPEDDHAKSNSTIKSSANSSNKSLIMQNTPDEILNSPGNQILSNLKPQEYENVVNLVEQAILATDLAFFFKNKYRFIDNIKDLSQAFQTSENKCMFMAMLMTLCDLNAISKPWPLQRKIAEKVTQEFFTQGDIERQIFNVKPMDMFNREKISELPRMQIDFINSICQPIFIHFYKIFDGQFPYRNYVLINKYNWLKLADQSDQLKDWAGTQLELFDEELKEIGLSTEDIEKEGSSLYNQI</sequence>
<dbReference type="GO" id="GO:0046872">
    <property type="term" value="F:metal ion binding"/>
    <property type="evidence" value="ECO:0007669"/>
    <property type="project" value="UniProtKB-KW"/>
</dbReference>
<dbReference type="GO" id="GO:0004114">
    <property type="term" value="F:3',5'-cyclic-nucleotide phosphodiesterase activity"/>
    <property type="evidence" value="ECO:0007669"/>
    <property type="project" value="InterPro"/>
</dbReference>
<dbReference type="Pfam" id="PF00233">
    <property type="entry name" value="PDEase_I"/>
    <property type="match status" value="1"/>
</dbReference>
<dbReference type="Gene3D" id="1.10.1300.10">
    <property type="entry name" value="3'5'-cyclic nucleotide phosphodiesterase, catalytic domain"/>
    <property type="match status" value="1"/>
</dbReference>
<reference evidence="4" key="1">
    <citation type="submission" date="2023-12" db="EMBL/GenBank/DDBJ databases">
        <title>Genome assembly of Anisodus tanguticus.</title>
        <authorList>
            <person name="Wang Y.-J."/>
        </authorList>
    </citation>
    <scope>NUCLEOTIDE SEQUENCE</scope>
    <source>
        <strain evidence="4">KB-2021</strain>
        <tissue evidence="4">Leaf</tissue>
    </source>
</reference>
<dbReference type="FunFam" id="3.30.1520.10:FF:000001">
    <property type="entry name" value="Sorting nexin"/>
    <property type="match status" value="1"/>
</dbReference>
<evidence type="ECO:0000313" key="4">
    <source>
        <dbReference type="EMBL" id="KAK4336633.1"/>
    </source>
</evidence>
<evidence type="ECO:0000259" key="3">
    <source>
        <dbReference type="PROSITE" id="PS51845"/>
    </source>
</evidence>
<dbReference type="CDD" id="cd06892">
    <property type="entry name" value="PX_SNX5_like"/>
    <property type="match status" value="1"/>
</dbReference>
<keyword evidence="1" id="KW-0479">Metal-binding</keyword>
<proteinExistence type="predicted"/>
<dbReference type="InterPro" id="IPR023088">
    <property type="entry name" value="PDEase"/>
</dbReference>
<organism evidence="4 5">
    <name type="scientific">Anisodus tanguticus</name>
    <dbReference type="NCBI Taxonomy" id="243964"/>
    <lineage>
        <taxon>Eukaryota</taxon>
        <taxon>Viridiplantae</taxon>
        <taxon>Streptophyta</taxon>
        <taxon>Embryophyta</taxon>
        <taxon>Tracheophyta</taxon>
        <taxon>Spermatophyta</taxon>
        <taxon>Magnoliopsida</taxon>
        <taxon>eudicotyledons</taxon>
        <taxon>Gunneridae</taxon>
        <taxon>Pentapetalae</taxon>
        <taxon>asterids</taxon>
        <taxon>lamiids</taxon>
        <taxon>Solanales</taxon>
        <taxon>Solanaceae</taxon>
        <taxon>Solanoideae</taxon>
        <taxon>Hyoscyameae</taxon>
        <taxon>Anisodus</taxon>
    </lineage>
</organism>
<feature type="domain" description="PDEase" evidence="3">
    <location>
        <begin position="306"/>
        <end position="475"/>
    </location>
</feature>
<dbReference type="Proteomes" id="UP001291623">
    <property type="component" value="Unassembled WGS sequence"/>
</dbReference>
<dbReference type="PANTHER" id="PTHR45850:SF1">
    <property type="entry name" value="SORTING NEXIN 6, ISOFORM B"/>
    <property type="match status" value="1"/>
</dbReference>
<dbReference type="PRINTS" id="PR00387">
    <property type="entry name" value="PDIESTERASE1"/>
</dbReference>
<evidence type="ECO:0000259" key="2">
    <source>
        <dbReference type="PROSITE" id="PS50195"/>
    </source>
</evidence>
<dbReference type="GO" id="GO:0005768">
    <property type="term" value="C:endosome"/>
    <property type="evidence" value="ECO:0007669"/>
    <property type="project" value="UniProtKB-ARBA"/>
</dbReference>
<dbReference type="GO" id="GO:0035091">
    <property type="term" value="F:phosphatidylinositol binding"/>
    <property type="evidence" value="ECO:0007669"/>
    <property type="project" value="InterPro"/>
</dbReference>
<dbReference type="Gene3D" id="3.30.1520.10">
    <property type="entry name" value="Phox-like domain"/>
    <property type="match status" value="1"/>
</dbReference>
<evidence type="ECO:0000256" key="1">
    <source>
        <dbReference type="PIRSR" id="PIRSR623088-3"/>
    </source>
</evidence>
<dbReference type="PROSITE" id="PS50195">
    <property type="entry name" value="PX"/>
    <property type="match status" value="1"/>
</dbReference>
<dbReference type="Pfam" id="PF00787">
    <property type="entry name" value="PX"/>
    <property type="match status" value="1"/>
</dbReference>
<keyword evidence="5" id="KW-1185">Reference proteome</keyword>
<dbReference type="PROSITE" id="PS51845">
    <property type="entry name" value="PDEASE_I_2"/>
    <property type="match status" value="1"/>
</dbReference>
<feature type="binding site" evidence="1">
    <location>
        <position position="379"/>
    </location>
    <ligand>
        <name>Zn(2+)</name>
        <dbReference type="ChEBI" id="CHEBI:29105"/>
        <label>1</label>
    </ligand>
</feature>
<dbReference type="GO" id="GO:0007165">
    <property type="term" value="P:signal transduction"/>
    <property type="evidence" value="ECO:0007669"/>
    <property type="project" value="InterPro"/>
</dbReference>
<evidence type="ECO:0000313" key="5">
    <source>
        <dbReference type="Proteomes" id="UP001291623"/>
    </source>
</evidence>
<protein>
    <submittedName>
        <fullName evidence="4">Uncharacterized protein</fullName>
    </submittedName>
</protein>
<dbReference type="EMBL" id="JAVYJV010000110">
    <property type="protein sequence ID" value="KAK4336633.1"/>
    <property type="molecule type" value="Genomic_DNA"/>
</dbReference>
<dbReference type="GO" id="GO:0090389">
    <property type="term" value="P:phagosome-lysosome fusion involved in apoptotic cell clearance"/>
    <property type="evidence" value="ECO:0007669"/>
    <property type="project" value="TreeGrafter"/>
</dbReference>
<dbReference type="InterPro" id="IPR001683">
    <property type="entry name" value="PX_dom"/>
</dbReference>